<dbReference type="PANTHER" id="PTHR28664">
    <property type="entry name" value="TIGHT JUNCTION-ASSOCIATED PROTEIN 1"/>
    <property type="match status" value="1"/>
</dbReference>
<sequence>MAEKCKECGCKCLGCNQNDQQHGEMHLHVEIENLRQRLLERDNHIVTMETQFLNEADKFPNGELASMKEELLIWQEKYSRLYEAHKRVQKVNQNLEDKLLRIVDKCETEKSAFTKDIATLSHRLADANYTIHRLTQDNEKYRNDVNLAIQLLQCKPSNFVGQKYDSLPSEVQAKVRTYIAQKKHSNDTTSPDIKSITVPISTFPPTAMVYNVTKPTIENNSDDETDESKPPVDVVSAAIMAKVLEDREKERVFGKHCDTCTCHRSILMVDAETQTNMPNVFSCNECTTMYAQNVEKRSDNLKNIDKNCQNKGSQNSLVHVIYHEGNESVSSKVQYQNNCTKNSNHQQLCTKDKFLNRNSKIIDSLKDDNRVNVNTKLNFNKKNSLRHNDIVNTSQHQSIFQNQNENTTKQAISYKINDTCVNGKTNIDKGKQTKLNKKCELQIDGKFNPNSWNKLDKKSSNCIVPENCKNYFDKKEQSHIDIINDRLWKNEWTRLKSQTKESKDKINSDIEIDIINDRVWKNDRSTQETQHATQLTLIEVKNIDNVAHQNDSGQMEVATSPTFSSDSIVISTSDPSSSSSDVVQLTGMRVHNALGNLKPNTQNRITGPRNCLVRVTPGSKNILLDNAGHYKTVLYTSGNNKPNTALVHSKKMSRSGSERSISTSSEESTPMLLHDNNQLQRVAEWVQSSVHMDNSGSNYTELKPNENIIDNKNLSLTYLDESQTNCKSIENNRESYDNSSENKCNSLIMEEIQEFGIRNLNNTVNNFSLDVNNTDLEKEKDLISFDIPIEEEKVLPKTLKKGITADFDYEVKITKEMEETYLKLAASLDPVALSLSSTDNVDLTIEKYRKDHKRFQKNHDKTGSKVHFSAVMIFCVSGESDNGFWRPPHFGRLHEGLELRGLERMRRFEDGHAQRPPPFRVLAAPDYLSPTAIPPPPPRAPEPYKIAPSSTSSSRAHRRSSFVIIADSRPGSPETRSPSPTLATGRVSPFRGRGFKGPPPRSRSRPQSPEIADGRRRGRNERRVSVSQQSSPRRSLIPQPTRQRSTSLSKSTERLSSPKFGRRTDSRGRLTDSRSRLNASGNSSSVASLASRRQAAKTPSKLSPIQGTPTKPERTPTQFGAKRDRSGGKESTPARQQKFTVSPSRHNAWNAKKQSQERVPVSGKAGGSKERVTSPSKIPLKTNRVGSNSLNPSRFISISNQPKGKKAVDKGGSKGVSASDERVNESGQDGGKRSETGWKEPRGSEKSSSVERIPDLHLIDLLKQTSTATGTSSVVSTTATTAVQPLHIDANAILLDKDGLEKKNLAEERSRSQQSSLSNDNKSSNSPNADDSASKQTHNNSQLVGCGEDHHHRRTNSQISRSNKSNGNYNRTKGGTEGRNDSPIPNDAVNNHSKSNGTGQSARSKGNGAVTGNADPATQRSNDKIQMNNAINDPNAKNSRPSDAKIVEGSVIVSNSAKTNEVESSKDSTRNSSSAERVASVTGGSVKQEEARTISRSSNNSGTRVAANAVIVKTTPVSDRSSMSSKANNNALASNDAKKVNSAAGGKVGNEGSGTSLKSSGGVSVDSIESVRSTDTGVSVDTVRGVSSPREKTGMHVVKRPQEIETLSGNVVHLEQNGEPA</sequence>
<feature type="compositionally biased region" description="Polar residues" evidence="4">
    <location>
        <begin position="1553"/>
        <end position="1562"/>
    </location>
</feature>
<keyword evidence="6" id="KW-1185">Reference proteome</keyword>
<feature type="compositionally biased region" description="Polar residues" evidence="4">
    <location>
        <begin position="1184"/>
        <end position="1202"/>
    </location>
</feature>
<organism evidence="5 6">
    <name type="scientific">Apis cerana cerana</name>
    <name type="common">Oriental honeybee</name>
    <dbReference type="NCBI Taxonomy" id="94128"/>
    <lineage>
        <taxon>Eukaryota</taxon>
        <taxon>Metazoa</taxon>
        <taxon>Ecdysozoa</taxon>
        <taxon>Arthropoda</taxon>
        <taxon>Hexapoda</taxon>
        <taxon>Insecta</taxon>
        <taxon>Pterygota</taxon>
        <taxon>Neoptera</taxon>
        <taxon>Endopterygota</taxon>
        <taxon>Hymenoptera</taxon>
        <taxon>Apocrita</taxon>
        <taxon>Aculeata</taxon>
        <taxon>Apoidea</taxon>
        <taxon>Anthophila</taxon>
        <taxon>Apidae</taxon>
        <taxon>Apis</taxon>
    </lineage>
</organism>
<feature type="region of interest" description="Disordered" evidence="4">
    <location>
        <begin position="911"/>
        <end position="1252"/>
    </location>
</feature>
<feature type="compositionally biased region" description="Polar residues" evidence="4">
    <location>
        <begin position="1494"/>
        <end position="1503"/>
    </location>
</feature>
<feature type="compositionally biased region" description="Low complexity" evidence="4">
    <location>
        <begin position="654"/>
        <end position="669"/>
    </location>
</feature>
<feature type="compositionally biased region" description="Polar residues" evidence="4">
    <location>
        <begin position="1356"/>
        <end position="1373"/>
    </location>
</feature>
<keyword evidence="2" id="KW-0597">Phosphoprotein</keyword>
<dbReference type="PANTHER" id="PTHR28664:SF4">
    <property type="entry name" value="TIGHT JUNCTION-ASSOCIATED PROTEIN 1"/>
    <property type="match status" value="1"/>
</dbReference>
<feature type="compositionally biased region" description="Pro residues" evidence="4">
    <location>
        <begin position="932"/>
        <end position="941"/>
    </location>
</feature>
<feature type="compositionally biased region" description="Low complexity" evidence="4">
    <location>
        <begin position="1025"/>
        <end position="1035"/>
    </location>
</feature>
<feature type="region of interest" description="Disordered" evidence="4">
    <location>
        <begin position="1457"/>
        <end position="1503"/>
    </location>
</feature>
<feature type="compositionally biased region" description="Polar residues" evidence="4">
    <location>
        <begin position="1570"/>
        <end position="1579"/>
    </location>
</feature>
<keyword evidence="3" id="KW-0472">Membrane</keyword>
<dbReference type="InterPro" id="IPR043441">
    <property type="entry name" value="Tjap1/BEGAIN"/>
</dbReference>
<evidence type="ECO:0000256" key="2">
    <source>
        <dbReference type="ARBA" id="ARBA00022553"/>
    </source>
</evidence>
<dbReference type="STRING" id="94128.A0A2A3ED66"/>
<dbReference type="OrthoDB" id="10068192at2759"/>
<keyword evidence="5" id="KW-0808">Transferase</keyword>
<keyword evidence="5" id="KW-0418">Kinase</keyword>
<feature type="compositionally biased region" description="Polar residues" evidence="4">
    <location>
        <begin position="1388"/>
        <end position="1404"/>
    </location>
</feature>
<feature type="compositionally biased region" description="Basic and acidic residues" evidence="4">
    <location>
        <begin position="1062"/>
        <end position="1075"/>
    </location>
</feature>
<feature type="region of interest" description="Disordered" evidence="4">
    <location>
        <begin position="1517"/>
        <end position="1600"/>
    </location>
</feature>
<feature type="compositionally biased region" description="Low complexity" evidence="4">
    <location>
        <begin position="1077"/>
        <end position="1093"/>
    </location>
</feature>
<feature type="region of interest" description="Disordered" evidence="4">
    <location>
        <begin position="645"/>
        <end position="669"/>
    </location>
</feature>
<protein>
    <submittedName>
        <fullName evidence="5">Brain-enriched guanylate kinase-associated protein</fullName>
    </submittedName>
</protein>
<name>A0A2A3ED66_APICC</name>
<feature type="compositionally biased region" description="Polar residues" evidence="4">
    <location>
        <begin position="1416"/>
        <end position="1439"/>
    </location>
</feature>
<dbReference type="GO" id="GO:0016301">
    <property type="term" value="F:kinase activity"/>
    <property type="evidence" value="ECO:0007669"/>
    <property type="project" value="UniProtKB-KW"/>
</dbReference>
<evidence type="ECO:0000313" key="5">
    <source>
        <dbReference type="EMBL" id="PBC29232.1"/>
    </source>
</evidence>
<evidence type="ECO:0000256" key="4">
    <source>
        <dbReference type="SAM" id="MobiDB-lite"/>
    </source>
</evidence>
<proteinExistence type="predicted"/>
<evidence type="ECO:0000256" key="3">
    <source>
        <dbReference type="ARBA" id="ARBA00023136"/>
    </source>
</evidence>
<dbReference type="Proteomes" id="UP000242457">
    <property type="component" value="Unassembled WGS sequence"/>
</dbReference>
<feature type="compositionally biased region" description="Polar residues" evidence="4">
    <location>
        <begin position="1100"/>
        <end position="1109"/>
    </location>
</feature>
<gene>
    <name evidence="5" type="ORF">APICC_09648</name>
</gene>
<feature type="compositionally biased region" description="Polar residues" evidence="4">
    <location>
        <begin position="1038"/>
        <end position="1050"/>
    </location>
</feature>
<feature type="compositionally biased region" description="Basic and acidic residues" evidence="4">
    <location>
        <begin position="1219"/>
        <end position="1252"/>
    </location>
</feature>
<feature type="compositionally biased region" description="Polar residues" evidence="4">
    <location>
        <begin position="1133"/>
        <end position="1147"/>
    </location>
</feature>
<feature type="region of interest" description="Disordered" evidence="4">
    <location>
        <begin position="1305"/>
        <end position="1444"/>
    </location>
</feature>
<feature type="compositionally biased region" description="Low complexity" evidence="4">
    <location>
        <begin position="943"/>
        <end position="954"/>
    </location>
</feature>
<feature type="compositionally biased region" description="Basic and acidic residues" evidence="4">
    <location>
        <begin position="1460"/>
        <end position="1469"/>
    </location>
</feature>
<accession>A0A2A3ED66</accession>
<dbReference type="EMBL" id="KZ288290">
    <property type="protein sequence ID" value="PBC29232.1"/>
    <property type="molecule type" value="Genomic_DNA"/>
</dbReference>
<evidence type="ECO:0000256" key="1">
    <source>
        <dbReference type="ARBA" id="ARBA00004170"/>
    </source>
</evidence>
<dbReference type="GO" id="GO:0016020">
    <property type="term" value="C:membrane"/>
    <property type="evidence" value="ECO:0007669"/>
    <property type="project" value="UniProtKB-SubCell"/>
</dbReference>
<comment type="subcellular location">
    <subcellularLocation>
        <location evidence="1">Membrane</location>
        <topology evidence="1">Peripheral membrane protein</topology>
    </subcellularLocation>
</comment>
<feature type="compositionally biased region" description="Low complexity" evidence="4">
    <location>
        <begin position="1521"/>
        <end position="1535"/>
    </location>
</feature>
<reference evidence="5 6" key="1">
    <citation type="submission" date="2014-07" db="EMBL/GenBank/DDBJ databases">
        <title>Genomic and transcriptomic analysis on Apis cerana provide comprehensive insights into honey bee biology.</title>
        <authorList>
            <person name="Diao Q."/>
            <person name="Sun L."/>
            <person name="Zheng H."/>
            <person name="Zheng H."/>
            <person name="Xu S."/>
            <person name="Wang S."/>
            <person name="Zeng Z."/>
            <person name="Hu F."/>
            <person name="Su S."/>
            <person name="Wu J."/>
        </authorList>
    </citation>
    <scope>NUCLEOTIDE SEQUENCE [LARGE SCALE GENOMIC DNA]</scope>
    <source>
        <tissue evidence="5">Pupae without intestine</tissue>
    </source>
</reference>
<evidence type="ECO:0000313" key="6">
    <source>
        <dbReference type="Proteomes" id="UP000242457"/>
    </source>
</evidence>
<feature type="compositionally biased region" description="Low complexity" evidence="4">
    <location>
        <begin position="1312"/>
        <end position="1335"/>
    </location>
</feature>